<dbReference type="Proteomes" id="UP001381693">
    <property type="component" value="Unassembled WGS sequence"/>
</dbReference>
<evidence type="ECO:0000313" key="7">
    <source>
        <dbReference type="Proteomes" id="UP001381693"/>
    </source>
</evidence>
<gene>
    <name evidence="6" type="ORF">SK128_007836</name>
</gene>
<evidence type="ECO:0000256" key="3">
    <source>
        <dbReference type="ARBA" id="ARBA00022989"/>
    </source>
</evidence>
<protein>
    <submittedName>
        <fullName evidence="6">Uncharacterized protein</fullName>
    </submittedName>
</protein>
<accession>A0AAN8XF14</accession>
<dbReference type="EMBL" id="JAXCGZ010003834">
    <property type="protein sequence ID" value="KAK7082981.1"/>
    <property type="molecule type" value="Genomic_DNA"/>
</dbReference>
<evidence type="ECO:0000313" key="6">
    <source>
        <dbReference type="EMBL" id="KAK7082981.1"/>
    </source>
</evidence>
<sequence length="623" mass="68989">MERTEEMLSLLVTGCNNCGEGDEGIGGANDIIGDGQCGLLMLDGNLGREIWRSPLRECPIDMQCDLLDVSGDHLPDCIVRGSYSMMFMIETRYGSIIWHLHQHQEAEAIHKTRPPATVLNPGPAILLPDINNDTYGDLLFWGSLSYQSSPSWNSEYTDSELWSSESDTPSSGNSQPLINNLILVCGQSGNILGKPLVLKQCQKLLSLALEGQLVTYICQELNGEVNRMSPIPLISLLHQILGSSVPVEKSLPYDNGLSYSPVVHGKRSNSCVVSVYYNKRPCPICQSRVILSSDNVIHWNRTYEHSSVVSWASLLSNNECHGAILKIWEYKHTATVVKTAKPPSLGSKRSIRTTQATEEENLETAAADVENDGLDLNFGTSMNSSSGESKKMSALFHKKNIVNMFEDPSDENGDPVSSKSSDSNYENKRTRRKQQKEGIDNSPDLYEHPTIHRHKGKLASGTHDEPNHISESYVNKFESVPDKWPTHRKYPLHPKQVLSTSASIPSTFPSGARTMPPDVLAPPGYQLQHIHEQISVLKFNGSVWYEDTLTSIGITQLCRDQTNCIPDTKSHCKSVAVNPGLNERTWQLVTTSTTFVNSPSSGEEHHSAPWTLTSIVRKIILTV</sequence>
<evidence type="ECO:0000256" key="5">
    <source>
        <dbReference type="SAM" id="MobiDB-lite"/>
    </source>
</evidence>
<comment type="subcellular location">
    <subcellularLocation>
        <location evidence="1">Membrane</location>
        <topology evidence="1">Single-pass membrane protein</topology>
    </subcellularLocation>
</comment>
<evidence type="ECO:0000256" key="2">
    <source>
        <dbReference type="ARBA" id="ARBA00022692"/>
    </source>
</evidence>
<comment type="caution">
    <text evidence="6">The sequence shown here is derived from an EMBL/GenBank/DDBJ whole genome shotgun (WGS) entry which is preliminary data.</text>
</comment>
<dbReference type="AlphaFoldDB" id="A0AAN8XF14"/>
<keyword evidence="3" id="KW-1133">Transmembrane helix</keyword>
<dbReference type="GO" id="GO:0016020">
    <property type="term" value="C:membrane"/>
    <property type="evidence" value="ECO:0007669"/>
    <property type="project" value="UniProtKB-SubCell"/>
</dbReference>
<feature type="region of interest" description="Disordered" evidence="5">
    <location>
        <begin position="405"/>
        <end position="449"/>
    </location>
</feature>
<keyword evidence="4" id="KW-0472">Membrane</keyword>
<feature type="compositionally biased region" description="Basic and acidic residues" evidence="5">
    <location>
        <begin position="435"/>
        <end position="449"/>
    </location>
</feature>
<evidence type="ECO:0000256" key="1">
    <source>
        <dbReference type="ARBA" id="ARBA00004167"/>
    </source>
</evidence>
<feature type="region of interest" description="Disordered" evidence="5">
    <location>
        <begin position="341"/>
        <end position="360"/>
    </location>
</feature>
<feature type="compositionally biased region" description="Polar residues" evidence="5">
    <location>
        <begin position="415"/>
        <end position="424"/>
    </location>
</feature>
<name>A0AAN8XF14_HALRR</name>
<reference evidence="6 7" key="1">
    <citation type="submission" date="2023-11" db="EMBL/GenBank/DDBJ databases">
        <title>Halocaridina rubra genome assembly.</title>
        <authorList>
            <person name="Smith C."/>
        </authorList>
    </citation>
    <scope>NUCLEOTIDE SEQUENCE [LARGE SCALE GENOMIC DNA]</scope>
    <source>
        <strain evidence="6">EP-1</strain>
        <tissue evidence="6">Whole</tissue>
    </source>
</reference>
<evidence type="ECO:0000256" key="4">
    <source>
        <dbReference type="ARBA" id="ARBA00023136"/>
    </source>
</evidence>
<organism evidence="6 7">
    <name type="scientific">Halocaridina rubra</name>
    <name type="common">Hawaiian red shrimp</name>
    <dbReference type="NCBI Taxonomy" id="373956"/>
    <lineage>
        <taxon>Eukaryota</taxon>
        <taxon>Metazoa</taxon>
        <taxon>Ecdysozoa</taxon>
        <taxon>Arthropoda</taxon>
        <taxon>Crustacea</taxon>
        <taxon>Multicrustacea</taxon>
        <taxon>Malacostraca</taxon>
        <taxon>Eumalacostraca</taxon>
        <taxon>Eucarida</taxon>
        <taxon>Decapoda</taxon>
        <taxon>Pleocyemata</taxon>
        <taxon>Caridea</taxon>
        <taxon>Atyoidea</taxon>
        <taxon>Atyidae</taxon>
        <taxon>Halocaridina</taxon>
    </lineage>
</organism>
<keyword evidence="2" id="KW-0812">Transmembrane</keyword>
<dbReference type="InterPro" id="IPR045232">
    <property type="entry name" value="FAM234"/>
</dbReference>
<dbReference type="PANTHER" id="PTHR21419">
    <property type="match status" value="1"/>
</dbReference>
<keyword evidence="7" id="KW-1185">Reference proteome</keyword>
<proteinExistence type="predicted"/>
<dbReference type="PANTHER" id="PTHR21419:SF30">
    <property type="entry name" value="IG-LIKE DOMAIN-CONTAINING PROTEIN"/>
    <property type="match status" value="1"/>
</dbReference>